<keyword evidence="3" id="KW-1185">Reference proteome</keyword>
<keyword evidence="1" id="KW-0812">Transmembrane</keyword>
<gene>
    <name evidence="2" type="ORF">CK936_15765</name>
</gene>
<feature type="transmembrane region" description="Helical" evidence="1">
    <location>
        <begin position="87"/>
        <end position="104"/>
    </location>
</feature>
<reference evidence="2 3" key="1">
    <citation type="submission" date="2017-08" db="EMBL/GenBank/DDBJ databases">
        <title>Genome sequence of Streptomyces albireticuli NRRL B-1670.</title>
        <authorList>
            <person name="Graham D.E."/>
            <person name="Mahan K.M."/>
            <person name="Klingeman D.M."/>
            <person name="Hettich R.L."/>
            <person name="Parry R.J."/>
            <person name="Spain J.C."/>
        </authorList>
    </citation>
    <scope>NUCLEOTIDE SEQUENCE [LARGE SCALE GENOMIC DNA]</scope>
    <source>
        <strain evidence="2 3">NRRL B-1670</strain>
    </source>
</reference>
<accession>A0A2A2D8X3</accession>
<keyword evidence="1" id="KW-0472">Membrane</keyword>
<organism evidence="2 3">
    <name type="scientific">Streptomyces albireticuli</name>
    <dbReference type="NCBI Taxonomy" id="1940"/>
    <lineage>
        <taxon>Bacteria</taxon>
        <taxon>Bacillati</taxon>
        <taxon>Actinomycetota</taxon>
        <taxon>Actinomycetes</taxon>
        <taxon>Kitasatosporales</taxon>
        <taxon>Streptomycetaceae</taxon>
        <taxon>Streptomyces</taxon>
    </lineage>
</organism>
<comment type="caution">
    <text evidence="2">The sequence shown here is derived from an EMBL/GenBank/DDBJ whole genome shotgun (WGS) entry which is preliminary data.</text>
</comment>
<evidence type="ECO:0000313" key="2">
    <source>
        <dbReference type="EMBL" id="PAU47965.1"/>
    </source>
</evidence>
<name>A0A2A2D8X3_9ACTN</name>
<dbReference type="EMBL" id="NSJV01000307">
    <property type="protein sequence ID" value="PAU47965.1"/>
    <property type="molecule type" value="Genomic_DNA"/>
</dbReference>
<evidence type="ECO:0000256" key="1">
    <source>
        <dbReference type="SAM" id="Phobius"/>
    </source>
</evidence>
<dbReference type="RefSeq" id="WP_095581596.1">
    <property type="nucleotide sequence ID" value="NZ_JAJQQQ010000026.1"/>
</dbReference>
<feature type="transmembrane region" description="Helical" evidence="1">
    <location>
        <begin position="62"/>
        <end position="81"/>
    </location>
</feature>
<sequence length="105" mass="11512">MPSETPDEAIRRLEAERHMYSETFKNTDAGDPVTRAQLQQEMNSRTNEIQEIRADMAAGGDCLQRIVFLALAAGAGATAWWAPWPSWARLLLAVAAVGLLWIGAS</sequence>
<keyword evidence="1" id="KW-1133">Transmembrane helix</keyword>
<dbReference type="AlphaFoldDB" id="A0A2A2D8X3"/>
<protein>
    <submittedName>
        <fullName evidence="2">Uncharacterized protein</fullName>
    </submittedName>
</protein>
<proteinExistence type="predicted"/>
<dbReference type="Proteomes" id="UP000218944">
    <property type="component" value="Unassembled WGS sequence"/>
</dbReference>
<evidence type="ECO:0000313" key="3">
    <source>
        <dbReference type="Proteomes" id="UP000218944"/>
    </source>
</evidence>